<accession>A0A453G3W2</accession>
<keyword evidence="1" id="KW-0472">Membrane</keyword>
<keyword evidence="3" id="KW-1185">Reference proteome</keyword>
<feature type="transmembrane region" description="Helical" evidence="1">
    <location>
        <begin position="12"/>
        <end position="33"/>
    </location>
</feature>
<evidence type="ECO:0000313" key="3">
    <source>
        <dbReference type="Proteomes" id="UP000015105"/>
    </source>
</evidence>
<evidence type="ECO:0000256" key="1">
    <source>
        <dbReference type="SAM" id="Phobius"/>
    </source>
</evidence>
<dbReference type="Gramene" id="AET3Gv20876400.2">
    <property type="protein sequence ID" value="AET3Gv20876400.2"/>
    <property type="gene ID" value="AET3Gv20876400"/>
</dbReference>
<reference evidence="3" key="2">
    <citation type="journal article" date="2017" name="Nat. Plants">
        <title>The Aegilops tauschii genome reveals multiple impacts of transposons.</title>
        <authorList>
            <person name="Zhao G."/>
            <person name="Zou C."/>
            <person name="Li K."/>
            <person name="Wang K."/>
            <person name="Li T."/>
            <person name="Gao L."/>
            <person name="Zhang X."/>
            <person name="Wang H."/>
            <person name="Yang Z."/>
            <person name="Liu X."/>
            <person name="Jiang W."/>
            <person name="Mao L."/>
            <person name="Kong X."/>
            <person name="Jiao Y."/>
            <person name="Jia J."/>
        </authorList>
    </citation>
    <scope>NUCLEOTIDE SEQUENCE [LARGE SCALE GENOMIC DNA]</scope>
    <source>
        <strain evidence="3">cv. AL8/78</strain>
    </source>
</reference>
<sequence length="56" mass="6291">GWIRCQPVEAPFVTIGQIPSVFFFLFFAITPILGRVGRGTPKYYMDETHRTGSLDG</sequence>
<dbReference type="AlphaFoldDB" id="A0A453G3W2"/>
<proteinExistence type="predicted"/>
<dbReference type="GO" id="GO:0009055">
    <property type="term" value="F:electron transfer activity"/>
    <property type="evidence" value="ECO:0007669"/>
    <property type="project" value="InterPro"/>
</dbReference>
<dbReference type="GO" id="GO:0016491">
    <property type="term" value="F:oxidoreductase activity"/>
    <property type="evidence" value="ECO:0007669"/>
    <property type="project" value="InterPro"/>
</dbReference>
<reference evidence="2" key="4">
    <citation type="submission" date="2019-03" db="UniProtKB">
        <authorList>
            <consortium name="EnsemblPlants"/>
        </authorList>
    </citation>
    <scope>IDENTIFICATION</scope>
</reference>
<name>A0A453G3W2_AEGTS</name>
<evidence type="ECO:0000313" key="2">
    <source>
        <dbReference type="EnsemblPlants" id="AET3Gv20876400.2"/>
    </source>
</evidence>
<dbReference type="SUPFAM" id="SSF81648">
    <property type="entry name" value="a domain/subunit of cytochrome bc1 complex (Ubiquinol-cytochrome c reductase)"/>
    <property type="match status" value="1"/>
</dbReference>
<reference evidence="2" key="3">
    <citation type="journal article" date="2017" name="Nature">
        <title>Genome sequence of the progenitor of the wheat D genome Aegilops tauschii.</title>
        <authorList>
            <person name="Luo M.C."/>
            <person name="Gu Y.Q."/>
            <person name="Puiu D."/>
            <person name="Wang H."/>
            <person name="Twardziok S.O."/>
            <person name="Deal K.R."/>
            <person name="Huo N."/>
            <person name="Zhu T."/>
            <person name="Wang L."/>
            <person name="Wang Y."/>
            <person name="McGuire P.E."/>
            <person name="Liu S."/>
            <person name="Long H."/>
            <person name="Ramasamy R.K."/>
            <person name="Rodriguez J.C."/>
            <person name="Van S.L."/>
            <person name="Yuan L."/>
            <person name="Wang Z."/>
            <person name="Xia Z."/>
            <person name="Xiao L."/>
            <person name="Anderson O.D."/>
            <person name="Ouyang S."/>
            <person name="Liang Y."/>
            <person name="Zimin A.V."/>
            <person name="Pertea G."/>
            <person name="Qi P."/>
            <person name="Bennetzen J.L."/>
            <person name="Dai X."/>
            <person name="Dawson M.W."/>
            <person name="Muller H.G."/>
            <person name="Kugler K."/>
            <person name="Rivarola-Duarte L."/>
            <person name="Spannagl M."/>
            <person name="Mayer K.F.X."/>
            <person name="Lu F.H."/>
            <person name="Bevan M.W."/>
            <person name="Leroy P."/>
            <person name="Li P."/>
            <person name="You F.M."/>
            <person name="Sun Q."/>
            <person name="Liu Z."/>
            <person name="Lyons E."/>
            <person name="Wicker T."/>
            <person name="Salzberg S.L."/>
            <person name="Devos K.M."/>
            <person name="Dvorak J."/>
        </authorList>
    </citation>
    <scope>NUCLEOTIDE SEQUENCE [LARGE SCALE GENOMIC DNA]</scope>
    <source>
        <strain evidence="2">cv. AL8/78</strain>
    </source>
</reference>
<keyword evidence="1" id="KW-0812">Transmembrane</keyword>
<dbReference type="EnsemblPlants" id="AET3Gv20876400.2">
    <property type="protein sequence ID" value="AET3Gv20876400.2"/>
    <property type="gene ID" value="AET3Gv20876400"/>
</dbReference>
<dbReference type="Proteomes" id="UP000015105">
    <property type="component" value="Chromosome 3D"/>
</dbReference>
<organism evidence="2 3">
    <name type="scientific">Aegilops tauschii subsp. strangulata</name>
    <name type="common">Goatgrass</name>
    <dbReference type="NCBI Taxonomy" id="200361"/>
    <lineage>
        <taxon>Eukaryota</taxon>
        <taxon>Viridiplantae</taxon>
        <taxon>Streptophyta</taxon>
        <taxon>Embryophyta</taxon>
        <taxon>Tracheophyta</taxon>
        <taxon>Spermatophyta</taxon>
        <taxon>Magnoliopsida</taxon>
        <taxon>Liliopsida</taxon>
        <taxon>Poales</taxon>
        <taxon>Poaceae</taxon>
        <taxon>BOP clade</taxon>
        <taxon>Pooideae</taxon>
        <taxon>Triticodae</taxon>
        <taxon>Triticeae</taxon>
        <taxon>Triticinae</taxon>
        <taxon>Aegilops</taxon>
    </lineage>
</organism>
<evidence type="ECO:0008006" key="4">
    <source>
        <dbReference type="Google" id="ProtNLM"/>
    </source>
</evidence>
<dbReference type="InterPro" id="IPR036150">
    <property type="entry name" value="Cyt_b/b6_C_sf"/>
</dbReference>
<reference evidence="3" key="1">
    <citation type="journal article" date="2014" name="Science">
        <title>Ancient hybridizations among the ancestral genomes of bread wheat.</title>
        <authorList>
            <consortium name="International Wheat Genome Sequencing Consortium,"/>
            <person name="Marcussen T."/>
            <person name="Sandve S.R."/>
            <person name="Heier L."/>
            <person name="Spannagl M."/>
            <person name="Pfeifer M."/>
            <person name="Jakobsen K.S."/>
            <person name="Wulff B.B."/>
            <person name="Steuernagel B."/>
            <person name="Mayer K.F."/>
            <person name="Olsen O.A."/>
        </authorList>
    </citation>
    <scope>NUCLEOTIDE SEQUENCE [LARGE SCALE GENOMIC DNA]</scope>
    <source>
        <strain evidence="3">cv. AL8/78</strain>
    </source>
</reference>
<dbReference type="GO" id="GO:0016020">
    <property type="term" value="C:membrane"/>
    <property type="evidence" value="ECO:0007669"/>
    <property type="project" value="InterPro"/>
</dbReference>
<keyword evidence="1" id="KW-1133">Transmembrane helix</keyword>
<protein>
    <recommendedName>
        <fullName evidence="4">Cytochrome b</fullName>
    </recommendedName>
</protein>
<reference evidence="2" key="5">
    <citation type="journal article" date="2021" name="G3 (Bethesda)">
        <title>Aegilops tauschii genome assembly Aet v5.0 features greater sequence contiguity and improved annotation.</title>
        <authorList>
            <person name="Wang L."/>
            <person name="Zhu T."/>
            <person name="Rodriguez J.C."/>
            <person name="Deal K.R."/>
            <person name="Dubcovsky J."/>
            <person name="McGuire P.E."/>
            <person name="Lux T."/>
            <person name="Spannagl M."/>
            <person name="Mayer K.F.X."/>
            <person name="Baldrich P."/>
            <person name="Meyers B.C."/>
            <person name="Huo N."/>
            <person name="Gu Y.Q."/>
            <person name="Zhou H."/>
            <person name="Devos K.M."/>
            <person name="Bennetzen J.L."/>
            <person name="Unver T."/>
            <person name="Budak H."/>
            <person name="Gulick P.J."/>
            <person name="Galiba G."/>
            <person name="Kalapos B."/>
            <person name="Nelson D.R."/>
            <person name="Li P."/>
            <person name="You F.M."/>
            <person name="Luo M.C."/>
            <person name="Dvorak J."/>
        </authorList>
    </citation>
    <scope>NUCLEOTIDE SEQUENCE [LARGE SCALE GENOMIC DNA]</scope>
    <source>
        <strain evidence="2">cv. AL8/78</strain>
    </source>
</reference>